<dbReference type="PANTHER" id="PTHR30478">
    <property type="entry name" value="DNA POLYMERASE III SUBUNIT BETA"/>
    <property type="match status" value="1"/>
</dbReference>
<feature type="domain" description="DNA polymerase III beta sliding clamp central" evidence="10">
    <location>
        <begin position="129"/>
        <end position="245"/>
    </location>
</feature>
<dbReference type="GO" id="GO:0003887">
    <property type="term" value="F:DNA-directed DNA polymerase activity"/>
    <property type="evidence" value="ECO:0007669"/>
    <property type="project" value="UniProtKB-KW"/>
</dbReference>
<proteinExistence type="inferred from homology"/>
<protein>
    <submittedName>
        <fullName evidence="13">Unannotated protein</fullName>
    </submittedName>
</protein>
<evidence type="ECO:0000256" key="6">
    <source>
        <dbReference type="ARBA" id="ARBA00022705"/>
    </source>
</evidence>
<evidence type="ECO:0000259" key="10">
    <source>
        <dbReference type="Pfam" id="PF02767"/>
    </source>
</evidence>
<dbReference type="GO" id="GO:0003677">
    <property type="term" value="F:DNA binding"/>
    <property type="evidence" value="ECO:0007669"/>
    <property type="project" value="UniProtKB-KW"/>
</dbReference>
<feature type="domain" description="DNA polymerase III beta sliding clamp N-terminal" evidence="9">
    <location>
        <begin position="1"/>
        <end position="118"/>
    </location>
</feature>
<comment type="similarity">
    <text evidence="2">Belongs to the beta sliding clamp family.</text>
</comment>
<dbReference type="Pfam" id="PF02768">
    <property type="entry name" value="DNA_pol3_beta_3"/>
    <property type="match status" value="1"/>
</dbReference>
<dbReference type="Pfam" id="PF00712">
    <property type="entry name" value="DNA_pol3_beta"/>
    <property type="match status" value="1"/>
</dbReference>
<evidence type="ECO:0000313" key="12">
    <source>
        <dbReference type="EMBL" id="CAB4621154.1"/>
    </source>
</evidence>
<accession>A0A6J7CYL5</accession>
<dbReference type="SMART" id="SM00480">
    <property type="entry name" value="POL3Bc"/>
    <property type="match status" value="1"/>
</dbReference>
<dbReference type="GO" id="GO:0005737">
    <property type="term" value="C:cytoplasm"/>
    <property type="evidence" value="ECO:0007669"/>
    <property type="project" value="UniProtKB-SubCell"/>
</dbReference>
<evidence type="ECO:0000259" key="11">
    <source>
        <dbReference type="Pfam" id="PF02768"/>
    </source>
</evidence>
<dbReference type="CDD" id="cd00140">
    <property type="entry name" value="beta_clamp"/>
    <property type="match status" value="1"/>
</dbReference>
<gene>
    <name evidence="12" type="ORF">UFOPK1961_00062</name>
    <name evidence="13" type="ORF">UFOPK3364_00195</name>
</gene>
<evidence type="ECO:0000256" key="3">
    <source>
        <dbReference type="ARBA" id="ARBA00022490"/>
    </source>
</evidence>
<dbReference type="SUPFAM" id="SSF55979">
    <property type="entry name" value="DNA clamp"/>
    <property type="match status" value="3"/>
</dbReference>
<dbReference type="GO" id="GO:0008408">
    <property type="term" value="F:3'-5' exonuclease activity"/>
    <property type="evidence" value="ECO:0007669"/>
    <property type="project" value="InterPro"/>
</dbReference>
<dbReference type="Pfam" id="PF02767">
    <property type="entry name" value="DNA_pol3_beta_2"/>
    <property type="match status" value="1"/>
</dbReference>
<dbReference type="GO" id="GO:0006271">
    <property type="term" value="P:DNA strand elongation involved in DNA replication"/>
    <property type="evidence" value="ECO:0007669"/>
    <property type="project" value="TreeGrafter"/>
</dbReference>
<dbReference type="InterPro" id="IPR022637">
    <property type="entry name" value="DNA_polIII_beta_cen"/>
</dbReference>
<keyword evidence="6" id="KW-0235">DNA replication</keyword>
<keyword evidence="5" id="KW-0548">Nucleotidyltransferase</keyword>
<evidence type="ECO:0000256" key="7">
    <source>
        <dbReference type="ARBA" id="ARBA00022932"/>
    </source>
</evidence>
<dbReference type="InterPro" id="IPR001001">
    <property type="entry name" value="DNA_polIII_beta"/>
</dbReference>
<keyword evidence="3" id="KW-0963">Cytoplasm</keyword>
<dbReference type="Gene3D" id="3.10.150.10">
    <property type="entry name" value="DNA Polymerase III, subunit A, domain 2"/>
    <property type="match status" value="3"/>
</dbReference>
<evidence type="ECO:0000256" key="5">
    <source>
        <dbReference type="ARBA" id="ARBA00022695"/>
    </source>
</evidence>
<evidence type="ECO:0000256" key="1">
    <source>
        <dbReference type="ARBA" id="ARBA00004496"/>
    </source>
</evidence>
<organism evidence="13">
    <name type="scientific">freshwater metagenome</name>
    <dbReference type="NCBI Taxonomy" id="449393"/>
    <lineage>
        <taxon>unclassified sequences</taxon>
        <taxon>metagenomes</taxon>
        <taxon>ecological metagenomes</taxon>
    </lineage>
</organism>
<feature type="domain" description="DNA polymerase III beta sliding clamp C-terminal" evidence="11">
    <location>
        <begin position="262"/>
        <end position="351"/>
    </location>
</feature>
<evidence type="ECO:0000256" key="2">
    <source>
        <dbReference type="ARBA" id="ARBA00010752"/>
    </source>
</evidence>
<sequence length="383" mass="40838">MKFQSNKDVLSQAVIFVTKLLTSKNTNPTLAGVRIDATDTGVTFASFDHDVSTRTTIDGDVSDHGSVLVSGKLLADIVTRLPGDTVSVSLHETKLIISSGTAKFNMSIMPLNEYPNLPEVPPTVGSFDGEQLAEAIAQVGVAALKDDGQPAIMNISVELSAENISFTATDRYRIASRDVKWTTTGISEPLQILVPARVLIEAGKMFQSEQTITMSLLSGGDRELVAISAGNRIVTSSLAKGSFPKVRGLLDEKGGGAAYAIVLSSDLIDATRRVSLVLERDGAIKYSFSKDGVLLETSAAETASAQETVDAHLVGEDVSVWLKPRLVIDGVAGAHSEFVRLGFTPSSDPVKAGPVLFTAHSSKDSESIEQAYRYLMQPNLLNR</sequence>
<keyword evidence="8" id="KW-0238">DNA-binding</keyword>
<dbReference type="InterPro" id="IPR046938">
    <property type="entry name" value="DNA_clamp_sf"/>
</dbReference>
<evidence type="ECO:0000313" key="13">
    <source>
        <dbReference type="EMBL" id="CAB4860043.1"/>
    </source>
</evidence>
<dbReference type="InterPro" id="IPR022635">
    <property type="entry name" value="DNA_polIII_beta_C"/>
</dbReference>
<name>A0A6J7CYL5_9ZZZZ</name>
<evidence type="ECO:0000256" key="4">
    <source>
        <dbReference type="ARBA" id="ARBA00022679"/>
    </source>
</evidence>
<dbReference type="InterPro" id="IPR022634">
    <property type="entry name" value="DNA_polIII_beta_N"/>
</dbReference>
<dbReference type="EMBL" id="CAEZVJ010000003">
    <property type="protein sequence ID" value="CAB4621154.1"/>
    <property type="molecule type" value="Genomic_DNA"/>
</dbReference>
<dbReference type="EMBL" id="CAFBLO010000009">
    <property type="protein sequence ID" value="CAB4860043.1"/>
    <property type="molecule type" value="Genomic_DNA"/>
</dbReference>
<reference evidence="13" key="1">
    <citation type="submission" date="2020-05" db="EMBL/GenBank/DDBJ databases">
        <authorList>
            <person name="Chiriac C."/>
            <person name="Salcher M."/>
            <person name="Ghai R."/>
            <person name="Kavagutti S V."/>
        </authorList>
    </citation>
    <scope>NUCLEOTIDE SEQUENCE</scope>
</reference>
<dbReference type="PANTHER" id="PTHR30478:SF0">
    <property type="entry name" value="BETA SLIDING CLAMP"/>
    <property type="match status" value="1"/>
</dbReference>
<keyword evidence="4" id="KW-0808">Transferase</keyword>
<dbReference type="NCBIfam" id="TIGR00663">
    <property type="entry name" value="dnan"/>
    <property type="match status" value="1"/>
</dbReference>
<evidence type="ECO:0000259" key="9">
    <source>
        <dbReference type="Pfam" id="PF00712"/>
    </source>
</evidence>
<dbReference type="GO" id="GO:0009360">
    <property type="term" value="C:DNA polymerase III complex"/>
    <property type="evidence" value="ECO:0007669"/>
    <property type="project" value="InterPro"/>
</dbReference>
<keyword evidence="7" id="KW-0239">DNA-directed DNA polymerase</keyword>
<dbReference type="AlphaFoldDB" id="A0A6J7CYL5"/>
<comment type="subcellular location">
    <subcellularLocation>
        <location evidence="1">Cytoplasm</location>
    </subcellularLocation>
</comment>
<evidence type="ECO:0000256" key="8">
    <source>
        <dbReference type="ARBA" id="ARBA00023125"/>
    </source>
</evidence>